<protein>
    <submittedName>
        <fullName evidence="1">Uncharacterized protein</fullName>
    </submittedName>
</protein>
<keyword evidence="2" id="KW-1185">Reference proteome</keyword>
<reference evidence="1 2" key="1">
    <citation type="submission" date="2021-06" db="EMBL/GenBank/DDBJ databases">
        <title>Caerostris darwini draft genome.</title>
        <authorList>
            <person name="Kono N."/>
            <person name="Arakawa K."/>
        </authorList>
    </citation>
    <scope>NUCLEOTIDE SEQUENCE [LARGE SCALE GENOMIC DNA]</scope>
</reference>
<dbReference type="Proteomes" id="UP001054837">
    <property type="component" value="Unassembled WGS sequence"/>
</dbReference>
<sequence length="76" mass="8796">MMLKKAEYARLNQKLTEQRMGKRGRLVIRLCSQVDYEVICDIRYLCSNTNMMLKEGGIRTIKSETGPGNEWVNVVD</sequence>
<evidence type="ECO:0000313" key="1">
    <source>
        <dbReference type="EMBL" id="GIY56758.1"/>
    </source>
</evidence>
<dbReference type="AlphaFoldDB" id="A0AAV4UG45"/>
<proteinExistence type="predicted"/>
<name>A0AAV4UG45_9ARAC</name>
<dbReference type="EMBL" id="BPLQ01011221">
    <property type="protein sequence ID" value="GIY56758.1"/>
    <property type="molecule type" value="Genomic_DNA"/>
</dbReference>
<evidence type="ECO:0000313" key="2">
    <source>
        <dbReference type="Proteomes" id="UP001054837"/>
    </source>
</evidence>
<accession>A0AAV4UG45</accession>
<organism evidence="1 2">
    <name type="scientific">Caerostris darwini</name>
    <dbReference type="NCBI Taxonomy" id="1538125"/>
    <lineage>
        <taxon>Eukaryota</taxon>
        <taxon>Metazoa</taxon>
        <taxon>Ecdysozoa</taxon>
        <taxon>Arthropoda</taxon>
        <taxon>Chelicerata</taxon>
        <taxon>Arachnida</taxon>
        <taxon>Araneae</taxon>
        <taxon>Araneomorphae</taxon>
        <taxon>Entelegynae</taxon>
        <taxon>Araneoidea</taxon>
        <taxon>Araneidae</taxon>
        <taxon>Caerostris</taxon>
    </lineage>
</organism>
<comment type="caution">
    <text evidence="1">The sequence shown here is derived from an EMBL/GenBank/DDBJ whole genome shotgun (WGS) entry which is preliminary data.</text>
</comment>
<gene>
    <name evidence="1" type="ORF">CDAR_181841</name>
</gene>